<evidence type="ECO:0000313" key="1">
    <source>
        <dbReference type="EMBL" id="KAI0085937.1"/>
    </source>
</evidence>
<accession>A0ACB8TV79</accession>
<name>A0ACB8TV79_9APHY</name>
<evidence type="ECO:0000313" key="2">
    <source>
        <dbReference type="Proteomes" id="UP001055072"/>
    </source>
</evidence>
<protein>
    <submittedName>
        <fullName evidence="1">Uncharacterized protein</fullName>
    </submittedName>
</protein>
<comment type="caution">
    <text evidence="1">The sequence shown here is derived from an EMBL/GenBank/DDBJ whole genome shotgun (WGS) entry which is preliminary data.</text>
</comment>
<reference evidence="1" key="1">
    <citation type="journal article" date="2021" name="Environ. Microbiol.">
        <title>Gene family expansions and transcriptome signatures uncover fungal adaptations to wood decay.</title>
        <authorList>
            <person name="Hage H."/>
            <person name="Miyauchi S."/>
            <person name="Viragh M."/>
            <person name="Drula E."/>
            <person name="Min B."/>
            <person name="Chaduli D."/>
            <person name="Navarro D."/>
            <person name="Favel A."/>
            <person name="Norest M."/>
            <person name="Lesage-Meessen L."/>
            <person name="Balint B."/>
            <person name="Merenyi Z."/>
            <person name="de Eugenio L."/>
            <person name="Morin E."/>
            <person name="Martinez A.T."/>
            <person name="Baldrian P."/>
            <person name="Stursova M."/>
            <person name="Martinez M.J."/>
            <person name="Novotny C."/>
            <person name="Magnuson J.K."/>
            <person name="Spatafora J.W."/>
            <person name="Maurice S."/>
            <person name="Pangilinan J."/>
            <person name="Andreopoulos W."/>
            <person name="LaButti K."/>
            <person name="Hundley H."/>
            <person name="Na H."/>
            <person name="Kuo A."/>
            <person name="Barry K."/>
            <person name="Lipzen A."/>
            <person name="Henrissat B."/>
            <person name="Riley R."/>
            <person name="Ahrendt S."/>
            <person name="Nagy L.G."/>
            <person name="Grigoriev I.V."/>
            <person name="Martin F."/>
            <person name="Rosso M.N."/>
        </authorList>
    </citation>
    <scope>NUCLEOTIDE SEQUENCE</scope>
    <source>
        <strain evidence="1">CBS 384.51</strain>
    </source>
</reference>
<dbReference type="Proteomes" id="UP001055072">
    <property type="component" value="Unassembled WGS sequence"/>
</dbReference>
<keyword evidence="2" id="KW-1185">Reference proteome</keyword>
<proteinExistence type="predicted"/>
<dbReference type="EMBL" id="MU274927">
    <property type="protein sequence ID" value="KAI0085937.1"/>
    <property type="molecule type" value="Genomic_DNA"/>
</dbReference>
<sequence length="651" mass="73492">MATSNSDYPPLRYSITGNHKYRQILPLLTTNNLKWHLFAEMNSKWIGPFSPKMFMEELMPISAIDFAEYEKKQECISFSSRTGKDDKRERGLYDTFIIVREVQSEELQDSDVGTVQSLKLDEKNTVMMDLLVERHGIVPRLVCGGDVEDQGVVQKTICDGWVNKQTLPIWHASMRVHFHHLLVQRLAYPIESEMESKEMVTAFYNVFGVIEEAYDAPEKIVHRDISSGNVMIGDEATEGEVGLLGDWDHTNETIREAGYEHQKFRTGTWAFTSIAMLEDPSEPHELLDDLESMGWTLFYSALHTFKHSGVPNMKMFEYAYREKNRDGTATGRILGGEFKQAFLFQSRSKIAFDCLPLDQLLTWMFKQLKNYYVARADLHEAQQCALRFPTASNLSDLESARQTFDRIHSSLSKPSTWRERFKEALDSEGWTPADALTERQYPECTEEEDVQLFEYSSRRSKVPSGRVAHPLPETTADQLESEEESEPADLSADEDDGDDVDKEFPPIPEADRITDVSNPTPSPPVSPPQSHMPESPSSGRHSSSSEDNEPPSPTPKFRATSAKRTREDFEGPVAGPSTRSSSKRSKTELMSSMPPPSVIPLSALGPESSRFTTTRRYQSGEEGLGASVLGSIASRLRSRDKGKNVVRSNDI</sequence>
<gene>
    <name evidence="1" type="ORF">BDY19DRAFT_963774</name>
</gene>
<organism evidence="1 2">
    <name type="scientific">Irpex rosettiformis</name>
    <dbReference type="NCBI Taxonomy" id="378272"/>
    <lineage>
        <taxon>Eukaryota</taxon>
        <taxon>Fungi</taxon>
        <taxon>Dikarya</taxon>
        <taxon>Basidiomycota</taxon>
        <taxon>Agaricomycotina</taxon>
        <taxon>Agaricomycetes</taxon>
        <taxon>Polyporales</taxon>
        <taxon>Irpicaceae</taxon>
        <taxon>Irpex</taxon>
    </lineage>
</organism>